<proteinExistence type="predicted"/>
<evidence type="ECO:0000259" key="3">
    <source>
        <dbReference type="Pfam" id="PF13505"/>
    </source>
</evidence>
<dbReference type="OrthoDB" id="119733at2"/>
<evidence type="ECO:0000313" key="5">
    <source>
        <dbReference type="Proteomes" id="UP000006844"/>
    </source>
</evidence>
<organism evidence="4 5">
    <name type="scientific">Terriglobus saanensis (strain ATCC BAA-1853 / DSM 23119 / SP1PR4)</name>
    <dbReference type="NCBI Taxonomy" id="401053"/>
    <lineage>
        <taxon>Bacteria</taxon>
        <taxon>Pseudomonadati</taxon>
        <taxon>Acidobacteriota</taxon>
        <taxon>Terriglobia</taxon>
        <taxon>Terriglobales</taxon>
        <taxon>Acidobacteriaceae</taxon>
        <taxon>Terriglobus</taxon>
    </lineage>
</organism>
<feature type="chain" id="PRO_5003232844" description="Outer membrane protein beta-barrel domain-containing protein" evidence="2">
    <location>
        <begin position="21"/>
        <end position="203"/>
    </location>
</feature>
<accession>E8V3J5</accession>
<dbReference type="KEGG" id="tsa:AciPR4_2838"/>
<dbReference type="EMBL" id="CP002467">
    <property type="protein sequence ID" value="ADV83608.1"/>
    <property type="molecule type" value="Genomic_DNA"/>
</dbReference>
<dbReference type="SUPFAM" id="SSF56925">
    <property type="entry name" value="OMPA-like"/>
    <property type="match status" value="1"/>
</dbReference>
<dbReference type="RefSeq" id="WP_013569341.1">
    <property type="nucleotide sequence ID" value="NC_014963.1"/>
</dbReference>
<dbReference type="Proteomes" id="UP000006844">
    <property type="component" value="Chromosome"/>
</dbReference>
<dbReference type="InterPro" id="IPR011250">
    <property type="entry name" value="OMP/PagP_B-barrel"/>
</dbReference>
<evidence type="ECO:0000256" key="1">
    <source>
        <dbReference type="ARBA" id="ARBA00022729"/>
    </source>
</evidence>
<dbReference type="eggNOG" id="COG3637">
    <property type="taxonomic scope" value="Bacteria"/>
</dbReference>
<dbReference type="PROSITE" id="PS51257">
    <property type="entry name" value="PROKAR_LIPOPROTEIN"/>
    <property type="match status" value="1"/>
</dbReference>
<keyword evidence="1 2" id="KW-0732">Signal</keyword>
<dbReference type="Pfam" id="PF13505">
    <property type="entry name" value="OMP_b-brl"/>
    <property type="match status" value="1"/>
</dbReference>
<name>E8V3J5_TERSS</name>
<dbReference type="Gene3D" id="2.40.160.20">
    <property type="match status" value="1"/>
</dbReference>
<feature type="domain" description="Outer membrane protein beta-barrel" evidence="3">
    <location>
        <begin position="8"/>
        <end position="170"/>
    </location>
</feature>
<evidence type="ECO:0000313" key="4">
    <source>
        <dbReference type="EMBL" id="ADV83608.1"/>
    </source>
</evidence>
<protein>
    <recommendedName>
        <fullName evidence="3">Outer membrane protein beta-barrel domain-containing protein</fullName>
    </recommendedName>
</protein>
<feature type="signal peptide" evidence="2">
    <location>
        <begin position="1"/>
        <end position="20"/>
    </location>
</feature>
<dbReference type="AlphaFoldDB" id="E8V3J5"/>
<reference evidence="4 5" key="1">
    <citation type="journal article" date="2012" name="Stand. Genomic Sci.">
        <title>Complete genome sequence of Terriglobus saanensis type strain SP1PR4(T), an Acidobacteria from tundra soil.</title>
        <authorList>
            <person name="Rawat S.R."/>
            <person name="Mannisto M.K."/>
            <person name="Starovoytov V."/>
            <person name="Goodwin L."/>
            <person name="Nolan M."/>
            <person name="Hauser L."/>
            <person name="Land M."/>
            <person name="Davenport K.W."/>
            <person name="Woyke T."/>
            <person name="Haggblom M.M."/>
        </authorList>
    </citation>
    <scope>NUCLEOTIDE SEQUENCE</scope>
    <source>
        <strain evidence="5">ATCC BAA-1853 / DSM 23119 / SP1PR4</strain>
    </source>
</reference>
<evidence type="ECO:0000256" key="2">
    <source>
        <dbReference type="SAM" id="SignalP"/>
    </source>
</evidence>
<keyword evidence="5" id="KW-1185">Reference proteome</keyword>
<dbReference type="STRING" id="401053.AciPR4_2838"/>
<dbReference type="InterPro" id="IPR027385">
    <property type="entry name" value="Beta-barrel_OMP"/>
</dbReference>
<gene>
    <name evidence="4" type="ordered locus">AciPR4_2838</name>
</gene>
<dbReference type="HOGENOM" id="CLU_1348380_0_0_0"/>
<sequence>MLNKLFAFVALTLSCSAVQAQATYAAERLARQQMAVSVGGSITRKITHDGLTYDPTSAGLAEGSYRFNFNHWIGVEADYDYFRNSQKFLTTTSTFRLKSDVHTLTGGAVINLPNPLTKRFNSFLYVGGGEMFFVQPNATSFESQMASVIAFGGGVDVPFSRHLALRLQGKNYLYKAPDFGSGAPKLDKYAQTLVPTAGVVFSF</sequence>